<dbReference type="Gene3D" id="1.10.760.10">
    <property type="entry name" value="Cytochrome c-like domain"/>
    <property type="match status" value="1"/>
</dbReference>
<name>A0A6I3KI51_9HYPH</name>
<evidence type="ECO:0000256" key="2">
    <source>
        <dbReference type="ARBA" id="ARBA00022723"/>
    </source>
</evidence>
<dbReference type="RefSeq" id="WP_154738595.1">
    <property type="nucleotide sequence ID" value="NZ_WMBQ01000001.1"/>
</dbReference>
<sequence length="184" mass="19716">MYRLLGKAAAALALGAVIAYVHPISAADQNAPPVPPKQAEGPAPEPLSMDELKKPMKPLERANMAAKGTLKNPYTDNPEAIAQGKKLYFGKSCNGCHGGGGGGGMCPPLTNTVWVYGDTDDTLFRLISMGSDELKKHGYSRKGTEGVVGPMPPFGELIDSDQDVWKIIAWIRTVFAGGPERRHW</sequence>
<dbReference type="Pfam" id="PF00034">
    <property type="entry name" value="Cytochrom_C"/>
    <property type="match status" value="1"/>
</dbReference>
<evidence type="ECO:0000313" key="7">
    <source>
        <dbReference type="EMBL" id="MTD94128.1"/>
    </source>
</evidence>
<evidence type="ECO:0000256" key="4">
    <source>
        <dbReference type="PROSITE-ProRule" id="PRU00433"/>
    </source>
</evidence>
<dbReference type="Proteomes" id="UP000440694">
    <property type="component" value="Unassembled WGS sequence"/>
</dbReference>
<keyword evidence="5" id="KW-0732">Signal</keyword>
<keyword evidence="8" id="KW-1185">Reference proteome</keyword>
<dbReference type="SUPFAM" id="SSF46626">
    <property type="entry name" value="Cytochrome c"/>
    <property type="match status" value="1"/>
</dbReference>
<proteinExistence type="predicted"/>
<feature type="chain" id="PRO_5026065995" evidence="5">
    <location>
        <begin position="27"/>
        <end position="184"/>
    </location>
</feature>
<keyword evidence="1 4" id="KW-0349">Heme</keyword>
<keyword evidence="3 4" id="KW-0408">Iron</keyword>
<dbReference type="GO" id="GO:0046872">
    <property type="term" value="F:metal ion binding"/>
    <property type="evidence" value="ECO:0007669"/>
    <property type="project" value="UniProtKB-KW"/>
</dbReference>
<organism evidence="7 8">
    <name type="scientific">Hyphomicrobium album</name>
    <dbReference type="NCBI Taxonomy" id="2665159"/>
    <lineage>
        <taxon>Bacteria</taxon>
        <taxon>Pseudomonadati</taxon>
        <taxon>Pseudomonadota</taxon>
        <taxon>Alphaproteobacteria</taxon>
        <taxon>Hyphomicrobiales</taxon>
        <taxon>Hyphomicrobiaceae</taxon>
        <taxon>Hyphomicrobium</taxon>
    </lineage>
</organism>
<accession>A0A6I3KI51</accession>
<dbReference type="PROSITE" id="PS51007">
    <property type="entry name" value="CYTC"/>
    <property type="match status" value="1"/>
</dbReference>
<evidence type="ECO:0000259" key="6">
    <source>
        <dbReference type="PROSITE" id="PS51007"/>
    </source>
</evidence>
<dbReference type="GO" id="GO:0020037">
    <property type="term" value="F:heme binding"/>
    <property type="evidence" value="ECO:0007669"/>
    <property type="project" value="InterPro"/>
</dbReference>
<evidence type="ECO:0000313" key="8">
    <source>
        <dbReference type="Proteomes" id="UP000440694"/>
    </source>
</evidence>
<feature type="signal peptide" evidence="5">
    <location>
        <begin position="1"/>
        <end position="26"/>
    </location>
</feature>
<gene>
    <name evidence="7" type="ORF">GIW81_07225</name>
</gene>
<keyword evidence="2 4" id="KW-0479">Metal-binding</keyword>
<evidence type="ECO:0000256" key="5">
    <source>
        <dbReference type="SAM" id="SignalP"/>
    </source>
</evidence>
<dbReference type="InterPro" id="IPR009056">
    <property type="entry name" value="Cyt_c-like_dom"/>
</dbReference>
<dbReference type="GO" id="GO:0009055">
    <property type="term" value="F:electron transfer activity"/>
    <property type="evidence" value="ECO:0007669"/>
    <property type="project" value="InterPro"/>
</dbReference>
<dbReference type="InterPro" id="IPR036909">
    <property type="entry name" value="Cyt_c-like_dom_sf"/>
</dbReference>
<comment type="caution">
    <text evidence="7">The sequence shown here is derived from an EMBL/GenBank/DDBJ whole genome shotgun (WGS) entry which is preliminary data.</text>
</comment>
<reference evidence="7 8" key="1">
    <citation type="submission" date="2019-11" db="EMBL/GenBank/DDBJ databases">
        <title>Identification of a novel strain.</title>
        <authorList>
            <person name="Xu Q."/>
            <person name="Wang G."/>
        </authorList>
    </citation>
    <scope>NUCLEOTIDE SEQUENCE [LARGE SCALE GENOMIC DNA]</scope>
    <source>
        <strain evidence="8">xq</strain>
    </source>
</reference>
<evidence type="ECO:0000256" key="1">
    <source>
        <dbReference type="ARBA" id="ARBA00022617"/>
    </source>
</evidence>
<dbReference type="AlphaFoldDB" id="A0A6I3KI51"/>
<protein>
    <submittedName>
        <fullName evidence="7">C-type cytochrome</fullName>
    </submittedName>
</protein>
<evidence type="ECO:0000256" key="3">
    <source>
        <dbReference type="ARBA" id="ARBA00023004"/>
    </source>
</evidence>
<feature type="domain" description="Cytochrome c" evidence="6">
    <location>
        <begin position="79"/>
        <end position="175"/>
    </location>
</feature>
<dbReference type="EMBL" id="WMBQ01000001">
    <property type="protein sequence ID" value="MTD94128.1"/>
    <property type="molecule type" value="Genomic_DNA"/>
</dbReference>